<feature type="region of interest" description="Disordered" evidence="1">
    <location>
        <begin position="63"/>
        <end position="103"/>
    </location>
</feature>
<dbReference type="AlphaFoldDB" id="A0A8E2JJW3"/>
<gene>
    <name evidence="3" type="ORF">K432DRAFT_68009</name>
</gene>
<feature type="compositionally biased region" description="Polar residues" evidence="1">
    <location>
        <begin position="81"/>
        <end position="93"/>
    </location>
</feature>
<reference evidence="3 4" key="1">
    <citation type="journal article" date="2016" name="Nat. Commun.">
        <title>Ectomycorrhizal ecology is imprinted in the genome of the dominant symbiotic fungus Cenococcum geophilum.</title>
        <authorList>
            <consortium name="DOE Joint Genome Institute"/>
            <person name="Peter M."/>
            <person name="Kohler A."/>
            <person name="Ohm R.A."/>
            <person name="Kuo A."/>
            <person name="Krutzmann J."/>
            <person name="Morin E."/>
            <person name="Arend M."/>
            <person name="Barry K.W."/>
            <person name="Binder M."/>
            <person name="Choi C."/>
            <person name="Clum A."/>
            <person name="Copeland A."/>
            <person name="Grisel N."/>
            <person name="Haridas S."/>
            <person name="Kipfer T."/>
            <person name="LaButti K."/>
            <person name="Lindquist E."/>
            <person name="Lipzen A."/>
            <person name="Maire R."/>
            <person name="Meier B."/>
            <person name="Mihaltcheva S."/>
            <person name="Molinier V."/>
            <person name="Murat C."/>
            <person name="Poggeler S."/>
            <person name="Quandt C.A."/>
            <person name="Sperisen C."/>
            <person name="Tritt A."/>
            <person name="Tisserant E."/>
            <person name="Crous P.W."/>
            <person name="Henrissat B."/>
            <person name="Nehls U."/>
            <person name="Egli S."/>
            <person name="Spatafora J.W."/>
            <person name="Grigoriev I.V."/>
            <person name="Martin F.M."/>
        </authorList>
    </citation>
    <scope>NUCLEOTIDE SEQUENCE [LARGE SCALE GENOMIC DNA]</scope>
    <source>
        <strain evidence="3 4">CBS 459.81</strain>
    </source>
</reference>
<dbReference type="EMBL" id="KV744824">
    <property type="protein sequence ID" value="OCK85143.1"/>
    <property type="molecule type" value="Genomic_DNA"/>
</dbReference>
<organism evidence="3 4">
    <name type="scientific">Lepidopterella palustris CBS 459.81</name>
    <dbReference type="NCBI Taxonomy" id="1314670"/>
    <lineage>
        <taxon>Eukaryota</taxon>
        <taxon>Fungi</taxon>
        <taxon>Dikarya</taxon>
        <taxon>Ascomycota</taxon>
        <taxon>Pezizomycotina</taxon>
        <taxon>Dothideomycetes</taxon>
        <taxon>Pleosporomycetidae</taxon>
        <taxon>Mytilinidiales</taxon>
        <taxon>Argynnaceae</taxon>
        <taxon>Lepidopterella</taxon>
    </lineage>
</organism>
<keyword evidence="2" id="KW-0472">Membrane</keyword>
<evidence type="ECO:0000256" key="1">
    <source>
        <dbReference type="SAM" id="MobiDB-lite"/>
    </source>
</evidence>
<sequence>MGIAPNWPQTLLHRRCAGLGCWGYRVQTVAAACVACSFVGVLMKRRMLRAGYLQLLLERRRPVSASTGSKEEGGNALTVDASPSTGERCSSQFHPEHGDAPSTYLINSRRVSSQYFLMGNPGR</sequence>
<name>A0A8E2JJW3_9PEZI</name>
<evidence type="ECO:0000313" key="3">
    <source>
        <dbReference type="EMBL" id="OCK85143.1"/>
    </source>
</evidence>
<proteinExistence type="predicted"/>
<evidence type="ECO:0000313" key="4">
    <source>
        <dbReference type="Proteomes" id="UP000250266"/>
    </source>
</evidence>
<protein>
    <submittedName>
        <fullName evidence="3">Uncharacterized protein</fullName>
    </submittedName>
</protein>
<keyword evidence="4" id="KW-1185">Reference proteome</keyword>
<accession>A0A8E2JJW3</accession>
<keyword evidence="2" id="KW-1133">Transmembrane helix</keyword>
<evidence type="ECO:0000256" key="2">
    <source>
        <dbReference type="SAM" id="Phobius"/>
    </source>
</evidence>
<keyword evidence="2" id="KW-0812">Transmembrane</keyword>
<feature type="transmembrane region" description="Helical" evidence="2">
    <location>
        <begin position="22"/>
        <end position="43"/>
    </location>
</feature>
<dbReference type="Proteomes" id="UP000250266">
    <property type="component" value="Unassembled WGS sequence"/>
</dbReference>